<keyword evidence="2" id="KW-1185">Reference proteome</keyword>
<dbReference type="AlphaFoldDB" id="A0AAW0LTV2"/>
<evidence type="ECO:0000313" key="1">
    <source>
        <dbReference type="EMBL" id="KAK7854067.1"/>
    </source>
</evidence>
<organism evidence="1 2">
    <name type="scientific">Quercus suber</name>
    <name type="common">Cork oak</name>
    <dbReference type="NCBI Taxonomy" id="58331"/>
    <lineage>
        <taxon>Eukaryota</taxon>
        <taxon>Viridiplantae</taxon>
        <taxon>Streptophyta</taxon>
        <taxon>Embryophyta</taxon>
        <taxon>Tracheophyta</taxon>
        <taxon>Spermatophyta</taxon>
        <taxon>Magnoliopsida</taxon>
        <taxon>eudicotyledons</taxon>
        <taxon>Gunneridae</taxon>
        <taxon>Pentapetalae</taxon>
        <taxon>rosids</taxon>
        <taxon>fabids</taxon>
        <taxon>Fagales</taxon>
        <taxon>Fagaceae</taxon>
        <taxon>Quercus</taxon>
    </lineage>
</organism>
<evidence type="ECO:0000313" key="2">
    <source>
        <dbReference type="Proteomes" id="UP000237347"/>
    </source>
</evidence>
<gene>
    <name evidence="1" type="ORF">CFP56_033792</name>
</gene>
<comment type="caution">
    <text evidence="1">The sequence shown here is derived from an EMBL/GenBank/DDBJ whole genome shotgun (WGS) entry which is preliminary data.</text>
</comment>
<reference evidence="1 2" key="1">
    <citation type="journal article" date="2018" name="Sci. Data">
        <title>The draft genome sequence of cork oak.</title>
        <authorList>
            <person name="Ramos A.M."/>
            <person name="Usie A."/>
            <person name="Barbosa P."/>
            <person name="Barros P.M."/>
            <person name="Capote T."/>
            <person name="Chaves I."/>
            <person name="Simoes F."/>
            <person name="Abreu I."/>
            <person name="Carrasquinho I."/>
            <person name="Faro C."/>
            <person name="Guimaraes J.B."/>
            <person name="Mendonca D."/>
            <person name="Nobrega F."/>
            <person name="Rodrigues L."/>
            <person name="Saibo N.J.M."/>
            <person name="Varela M.C."/>
            <person name="Egas C."/>
            <person name="Matos J."/>
            <person name="Miguel C.M."/>
            <person name="Oliveira M.M."/>
            <person name="Ricardo C.P."/>
            <person name="Goncalves S."/>
        </authorList>
    </citation>
    <scope>NUCLEOTIDE SEQUENCE [LARGE SCALE GENOMIC DNA]</scope>
    <source>
        <strain evidence="2">cv. HL8</strain>
    </source>
</reference>
<protein>
    <submittedName>
        <fullName evidence="1">Uncharacterized protein</fullName>
    </submittedName>
</protein>
<proteinExistence type="predicted"/>
<dbReference type="EMBL" id="PKMF04000059">
    <property type="protein sequence ID" value="KAK7854067.1"/>
    <property type="molecule type" value="Genomic_DNA"/>
</dbReference>
<dbReference type="Proteomes" id="UP000237347">
    <property type="component" value="Unassembled WGS sequence"/>
</dbReference>
<sequence>MKGINVETAIDSVHLLTNNECSISKPSVKSSDLKRRKFVDVGMSSKFSTETKRTFLSSLQLTNPSEVSMFQAMAHVSSVRRKGASMLGDVLLNKLSNIFMDKILPQVEINEIYSGIESLGVDP</sequence>
<accession>A0AAW0LTV2</accession>
<name>A0AAW0LTV2_QUESU</name>